<dbReference type="SUPFAM" id="SSF110296">
    <property type="entry name" value="Oligoxyloglucan reducing end-specific cellobiohydrolase"/>
    <property type="match status" value="3"/>
</dbReference>
<evidence type="ECO:0000313" key="1">
    <source>
        <dbReference type="EMBL" id="MBI2677228.1"/>
    </source>
</evidence>
<sequence length="1851" mass="185784">MVWSWAGGWAFAQSPAWTPLGPAPLLSDGSRSGTQDYGPVAGRATSIAIDPSDPTSNIVYAGTSGAGVWRSWNGAASDPATVTWERLTDPDTWPVIGALAIKPNNSDVILAGTGEGNNSADSFYGFGMLRSTDRGANWSLITSADSGARSFRGLAFARIAFSADNPELVVAATASTFNELAGADGLGVTHGLYYSTDAGATWHYANIDSIAASPPPDATAVVYNAALHAFFAAIRRHGFYKSTDGINWTRLLTQPGSLSLTACPNASHSLFCPLIRAELAVKPGSNEMYAWYINVTSLTQQPSRGIYKTLDGGTTWTTVSTTSLDGCGETGCGAQTGGYAYNLTLAAVPRVAGTTDLYAGAVNLFKCAVTSLNPICSTAGPWLNLTHVYGCTPLAAPAHVFPAFHDVAFLPANPNVLYFATDGGVYRTLNSGGLNSSSCSAHLPFDNLNRALGSLFDIPYLTAHPADPDTLLAATRDNFSVVRSPALPDPNGTTWSALTAGNSPFAGHVAIDPASPNTWFTSRTGDVDISRCTLGAACRSTDFSSVVTPTTLGGDHGGFYVPYLLDPAATGKMLVGTCRVWRGPSNGAGWSASNVLSNTFQPGGAVPCSGSETNLVTQLAAGGPATGNGSQVIYATTSADNFNTFSGGRIWVTTNADGGPTTWLDRTGSLNPNLYNYSALVVDPADATGGTAYVALRAYTGAGKKIWKTTDAGVNWADVSITLPNVPVNALILDPLDHNILYAATDVGVFLSPNQGAAWSSYNEGLPLTPIQQLAAQTAAGANQLLAGTHAAGVWATALHKNSDYAITTQAPTSVSVQQTVAAVYHVALSTADGFDQPVTLSCAGLPSGGSCGFSPNQVTPTLGGVDVTVTVSTTLASTPGSYTFTIHGLGGGTGHDAAPAPELVLNVVPDFGLEAASLKAVRPGDTASFAVSVARNGTFASLVDLTCVGTMPAGATCSVTPPQVDLASGNQPATVSVTTTGGTTPVGDTGFTLHGAEVGGSKQHDLPLTLRVNDFSIGSATASQNIQQGSAGTYTVTVTGQNNWTAPVTLSCANFTSLGLACGFSQNNFVPATGGTSLTVTVNAGVNAAIASGTFDVVATDGTTPHSVSRAYNVIVVQDFQYIADSPDTQTIVRGATAGWNTHLLPLNEFAASVTTTCAITAAPAGAVCSATPSPIAIGSATPQPLAVAISTTSATPTGNYAVTVTAAGGTKTHALNFTLSVQGATLALSPSSRTIPAGSGTTYAVSATAQNGFAGALTLACGTPPAGVTCAFNPATVTPGGGSSTLTVLTTTAVTAGMKTLVVAGTLGGVTPVAQANAGLTISSSTPSFTLTNSTATRSLAIGGGSTTYSLSVRSTLATSPGTVTMSCVSPLPAGVSCSFSPASFSPTTIARAVTATVTATNAAAAGSYPLGFQAATTTQLRRATGTLNLTDFALAVTPGSQQIGSTTGGTATYDVALTTASNFAASVTLACTGLPAGASCGFAPSSMTPSASGAHSTLTLTTTASTPGGSSLFNVQGTSGALVRAQQVEVIVDPRDFTIGATPPAISVPQGGSNTTTIATTSIGGVTGDVALSCTNVSPATAALTCGFDQTTITTGGTATLTLTGAPNLPGGTYTVTVQGQMTSPVARTRTTAVTVTVPDFGLGITPPTQTILPAATADYTVTTSALNGFAGNIALSCQVLTAPAGTACSVDASPVAAGSGTALHVTTSAGTPTGTYTVRLTGTSGVTTHTFDAQLVIGPPSSPVDFTITTSTPSRTVTRSGGLATTSYSVTVTANGGFAESVTIACLGQPAGVTCGSVSAFVPAASGTTKTITAIIMSSAAPGTYSFQLKATSATKTHSVNVSLTIN</sequence>
<name>A0A932A5U0_9BACT</name>
<gene>
    <name evidence="1" type="ORF">HYX28_00440</name>
</gene>
<organism evidence="1 2">
    <name type="scientific">Candidatus Korobacter versatilis</name>
    <dbReference type="NCBI Taxonomy" id="658062"/>
    <lineage>
        <taxon>Bacteria</taxon>
        <taxon>Pseudomonadati</taxon>
        <taxon>Acidobacteriota</taxon>
        <taxon>Terriglobia</taxon>
        <taxon>Terriglobales</taxon>
        <taxon>Candidatus Korobacteraceae</taxon>
        <taxon>Candidatus Korobacter</taxon>
    </lineage>
</organism>
<protein>
    <submittedName>
        <fullName evidence="1">Uncharacterized protein</fullName>
    </submittedName>
</protein>
<evidence type="ECO:0000313" key="2">
    <source>
        <dbReference type="Proteomes" id="UP000779809"/>
    </source>
</evidence>
<reference evidence="1" key="1">
    <citation type="submission" date="2020-07" db="EMBL/GenBank/DDBJ databases">
        <title>Huge and variable diversity of episymbiotic CPR bacteria and DPANN archaea in groundwater ecosystems.</title>
        <authorList>
            <person name="He C.Y."/>
            <person name="Keren R."/>
            <person name="Whittaker M."/>
            <person name="Farag I.F."/>
            <person name="Doudna J."/>
            <person name="Cate J.H.D."/>
            <person name="Banfield J.F."/>
        </authorList>
    </citation>
    <scope>NUCLEOTIDE SEQUENCE</scope>
    <source>
        <strain evidence="1">NC_groundwater_580_Pr5_B-0.1um_64_19</strain>
    </source>
</reference>
<proteinExistence type="predicted"/>
<dbReference type="Proteomes" id="UP000779809">
    <property type="component" value="Unassembled WGS sequence"/>
</dbReference>
<comment type="caution">
    <text evidence="1">The sequence shown here is derived from an EMBL/GenBank/DDBJ whole genome shotgun (WGS) entry which is preliminary data.</text>
</comment>
<dbReference type="InterPro" id="IPR015943">
    <property type="entry name" value="WD40/YVTN_repeat-like_dom_sf"/>
</dbReference>
<dbReference type="Gene3D" id="2.130.10.10">
    <property type="entry name" value="YVTN repeat-like/Quinoprotein amine dehydrogenase"/>
    <property type="match status" value="3"/>
</dbReference>
<accession>A0A932A5U0</accession>
<dbReference type="EMBL" id="JACPNR010000002">
    <property type="protein sequence ID" value="MBI2677228.1"/>
    <property type="molecule type" value="Genomic_DNA"/>
</dbReference>